<gene>
    <name evidence="1" type="ORF">PoB_007529600</name>
</gene>
<feature type="non-terminal residue" evidence="1">
    <location>
        <position position="60"/>
    </location>
</feature>
<dbReference type="Proteomes" id="UP000735302">
    <property type="component" value="Unassembled WGS sequence"/>
</dbReference>
<protein>
    <submittedName>
        <fullName evidence="1">Uncharacterized protein</fullName>
    </submittedName>
</protein>
<evidence type="ECO:0000313" key="2">
    <source>
        <dbReference type="Proteomes" id="UP000735302"/>
    </source>
</evidence>
<organism evidence="1 2">
    <name type="scientific">Plakobranchus ocellatus</name>
    <dbReference type="NCBI Taxonomy" id="259542"/>
    <lineage>
        <taxon>Eukaryota</taxon>
        <taxon>Metazoa</taxon>
        <taxon>Spiralia</taxon>
        <taxon>Lophotrochozoa</taxon>
        <taxon>Mollusca</taxon>
        <taxon>Gastropoda</taxon>
        <taxon>Heterobranchia</taxon>
        <taxon>Euthyneura</taxon>
        <taxon>Panpulmonata</taxon>
        <taxon>Sacoglossa</taxon>
        <taxon>Placobranchoidea</taxon>
        <taxon>Plakobranchidae</taxon>
        <taxon>Plakobranchus</taxon>
    </lineage>
</organism>
<reference evidence="1 2" key="1">
    <citation type="journal article" date="2021" name="Elife">
        <title>Chloroplast acquisition without the gene transfer in kleptoplastic sea slugs, Plakobranchus ocellatus.</title>
        <authorList>
            <person name="Maeda T."/>
            <person name="Takahashi S."/>
            <person name="Yoshida T."/>
            <person name="Shimamura S."/>
            <person name="Takaki Y."/>
            <person name="Nagai Y."/>
            <person name="Toyoda A."/>
            <person name="Suzuki Y."/>
            <person name="Arimoto A."/>
            <person name="Ishii H."/>
            <person name="Satoh N."/>
            <person name="Nishiyama T."/>
            <person name="Hasebe M."/>
            <person name="Maruyama T."/>
            <person name="Minagawa J."/>
            <person name="Obokata J."/>
            <person name="Shigenobu S."/>
        </authorList>
    </citation>
    <scope>NUCLEOTIDE SEQUENCE [LARGE SCALE GENOMIC DNA]</scope>
</reference>
<dbReference type="EMBL" id="BLXT01008451">
    <property type="protein sequence ID" value="GFO48791.1"/>
    <property type="molecule type" value="Genomic_DNA"/>
</dbReference>
<evidence type="ECO:0000313" key="1">
    <source>
        <dbReference type="EMBL" id="GFO48791.1"/>
    </source>
</evidence>
<proteinExistence type="predicted"/>
<sequence>MYSVLTEYRQHLDVTKEQAVPQIQRPNGVAIASDGSILVAEEGKNILHLVSSQADWIKQL</sequence>
<comment type="caution">
    <text evidence="1">The sequence shown here is derived from an EMBL/GenBank/DDBJ whole genome shotgun (WGS) entry which is preliminary data.</text>
</comment>
<dbReference type="AlphaFoldDB" id="A0AAV4DY62"/>
<accession>A0AAV4DY62</accession>
<name>A0AAV4DY62_9GAST</name>
<keyword evidence="2" id="KW-1185">Reference proteome</keyword>